<evidence type="ECO:0008006" key="4">
    <source>
        <dbReference type="Google" id="ProtNLM"/>
    </source>
</evidence>
<keyword evidence="1" id="KW-1133">Transmembrane helix</keyword>
<sequence length="84" mass="9711">MVRKTHSEKVTSRDNQQERSVRIKNTVVALILVGIGFLLYSKFFDLFVDPYIVPIFGMRPVFSAITALIFMLPGLFYGMYKRAF</sequence>
<evidence type="ECO:0000313" key="2">
    <source>
        <dbReference type="EMBL" id="OGG14786.1"/>
    </source>
</evidence>
<protein>
    <recommendedName>
        <fullName evidence="4">DUF5671 domain-containing protein</fullName>
    </recommendedName>
</protein>
<dbReference type="EMBL" id="MFJE01000011">
    <property type="protein sequence ID" value="OGG14786.1"/>
    <property type="molecule type" value="Genomic_DNA"/>
</dbReference>
<keyword evidence="1" id="KW-0472">Membrane</keyword>
<reference evidence="2 3" key="1">
    <citation type="journal article" date="2016" name="Nat. Commun.">
        <title>Thousands of microbial genomes shed light on interconnected biogeochemical processes in an aquifer system.</title>
        <authorList>
            <person name="Anantharaman K."/>
            <person name="Brown C.T."/>
            <person name="Hug L.A."/>
            <person name="Sharon I."/>
            <person name="Castelle C.J."/>
            <person name="Probst A.J."/>
            <person name="Thomas B.C."/>
            <person name="Singh A."/>
            <person name="Wilkins M.J."/>
            <person name="Karaoz U."/>
            <person name="Brodie E.L."/>
            <person name="Williams K.H."/>
            <person name="Hubbard S.S."/>
            <person name="Banfield J.F."/>
        </authorList>
    </citation>
    <scope>NUCLEOTIDE SEQUENCE [LARGE SCALE GENOMIC DNA]</scope>
</reference>
<dbReference type="Proteomes" id="UP000177383">
    <property type="component" value="Unassembled WGS sequence"/>
</dbReference>
<feature type="transmembrane region" description="Helical" evidence="1">
    <location>
        <begin position="61"/>
        <end position="80"/>
    </location>
</feature>
<keyword evidence="1" id="KW-0812">Transmembrane</keyword>
<organism evidence="2 3">
    <name type="scientific">Candidatus Gottesmanbacteria bacterium RIFCSPHIGHO2_01_FULL_39_10</name>
    <dbReference type="NCBI Taxonomy" id="1798375"/>
    <lineage>
        <taxon>Bacteria</taxon>
        <taxon>Candidatus Gottesmaniibacteriota</taxon>
    </lineage>
</organism>
<proteinExistence type="predicted"/>
<feature type="transmembrane region" description="Helical" evidence="1">
    <location>
        <begin position="21"/>
        <end position="41"/>
    </location>
</feature>
<dbReference type="AlphaFoldDB" id="A0A1F5ZQK3"/>
<accession>A0A1F5ZQK3</accession>
<evidence type="ECO:0000256" key="1">
    <source>
        <dbReference type="SAM" id="Phobius"/>
    </source>
</evidence>
<gene>
    <name evidence="2" type="ORF">A2773_06825</name>
</gene>
<name>A0A1F5ZQK3_9BACT</name>
<evidence type="ECO:0000313" key="3">
    <source>
        <dbReference type="Proteomes" id="UP000177383"/>
    </source>
</evidence>
<comment type="caution">
    <text evidence="2">The sequence shown here is derived from an EMBL/GenBank/DDBJ whole genome shotgun (WGS) entry which is preliminary data.</text>
</comment>